<evidence type="ECO:0000256" key="4">
    <source>
        <dbReference type="SAM" id="MobiDB-lite"/>
    </source>
</evidence>
<sequence>MRVLMTCQPFYSHLVPVLAPAAKALQRAGHEVAVATAPVMATHLARAGIEHLPLPNVLTLTELVADPAAVPEGDVREASSTLTIAFAGSLAGAFARDVLAVAGSWKPDVLVRECKEFGGYLAAGKLGLPQAVLDTSPCSALNLALVRDALNGQRAEFGLDTVDEPGHPEGFLLAGVVPAAWYPEELRMSSARYYRPDPSAGPLDASLLDLPDDRPLVVAGLGSVARAFVPGTPAVLETMVAALGDLPCTAVVTLGADPGEWTGPRPGNVRLMSFVPHPLLLESADLLLAHGGFGSVAAAIRTGTPMGLLPMFSDQFHNAARTAALGLGIQLDVGPLNPASLSESCAQALRAPSPPPRRGDVPEVPRLARLRPARGRRGRTGLAAARIENRRVSSEGAPISTKNPRP</sequence>
<dbReference type="InterPro" id="IPR002213">
    <property type="entry name" value="UDP_glucos_trans"/>
</dbReference>
<organism evidence="7 8">
    <name type="scientific">Amycolatopsis methanolica 239</name>
    <dbReference type="NCBI Taxonomy" id="1068978"/>
    <lineage>
        <taxon>Bacteria</taxon>
        <taxon>Bacillati</taxon>
        <taxon>Actinomycetota</taxon>
        <taxon>Actinomycetes</taxon>
        <taxon>Pseudonocardiales</taxon>
        <taxon>Pseudonocardiaceae</taxon>
        <taxon>Amycolatopsis</taxon>
        <taxon>Amycolatopsis methanolica group</taxon>
    </lineage>
</organism>
<dbReference type="CDD" id="cd03784">
    <property type="entry name" value="GT1_Gtf-like"/>
    <property type="match status" value="1"/>
</dbReference>
<evidence type="ECO:0000256" key="3">
    <source>
        <dbReference type="ARBA" id="ARBA00022679"/>
    </source>
</evidence>
<feature type="compositionally biased region" description="Basic residues" evidence="4">
    <location>
        <begin position="368"/>
        <end position="379"/>
    </location>
</feature>
<dbReference type="eggNOG" id="COG1819">
    <property type="taxonomic scope" value="Bacteria"/>
</dbReference>
<feature type="domain" description="Erythromycin biosynthesis protein CIII-like N-terminal" evidence="6">
    <location>
        <begin position="24"/>
        <end position="132"/>
    </location>
</feature>
<keyword evidence="3 7" id="KW-0808">Transferase</keyword>
<evidence type="ECO:0000259" key="6">
    <source>
        <dbReference type="Pfam" id="PF21036"/>
    </source>
</evidence>
<dbReference type="PATRIC" id="fig|1068978.7.peg.5974"/>
<dbReference type="InterPro" id="IPR050426">
    <property type="entry name" value="Glycosyltransferase_28"/>
</dbReference>
<reference evidence="7 8" key="1">
    <citation type="submission" date="2014-07" db="EMBL/GenBank/DDBJ databases">
        <title>Whole Genome Sequence of the Amycolatopsis methanolica 239.</title>
        <authorList>
            <person name="Tang B."/>
        </authorList>
    </citation>
    <scope>NUCLEOTIDE SEQUENCE [LARGE SCALE GENOMIC DNA]</scope>
    <source>
        <strain evidence="7 8">239</strain>
    </source>
</reference>
<dbReference type="InterPro" id="IPR048284">
    <property type="entry name" value="EryCIII-like_N"/>
</dbReference>
<dbReference type="Gene3D" id="3.40.50.2000">
    <property type="entry name" value="Glycogen Phosphorylase B"/>
    <property type="match status" value="2"/>
</dbReference>
<gene>
    <name evidence="7" type="ORF">AMETH_5563</name>
</gene>
<protein>
    <submittedName>
        <fullName evidence="7">Putative glycosyltransferase</fullName>
    </submittedName>
</protein>
<dbReference type="PANTHER" id="PTHR48050">
    <property type="entry name" value="STEROL 3-BETA-GLUCOSYLTRANSFERASE"/>
    <property type="match status" value="1"/>
</dbReference>
<dbReference type="Pfam" id="PF06722">
    <property type="entry name" value="EryCIII-like_C"/>
    <property type="match status" value="1"/>
</dbReference>
<dbReference type="AlphaFoldDB" id="A0A076N4D2"/>
<evidence type="ECO:0000313" key="7">
    <source>
        <dbReference type="EMBL" id="AIJ25655.1"/>
    </source>
</evidence>
<proteinExistence type="inferred from homology"/>
<dbReference type="KEGG" id="amq:AMETH_5563"/>
<feature type="domain" description="Erythromycin biosynthesis protein CIII-like C-terminal" evidence="5">
    <location>
        <begin position="239"/>
        <end position="350"/>
    </location>
</feature>
<keyword evidence="8" id="KW-1185">Reference proteome</keyword>
<dbReference type="Pfam" id="PF21036">
    <property type="entry name" value="EryCIII-like_N"/>
    <property type="match status" value="1"/>
</dbReference>
<feature type="region of interest" description="Disordered" evidence="4">
    <location>
        <begin position="349"/>
        <end position="406"/>
    </location>
</feature>
<dbReference type="PANTHER" id="PTHR48050:SF13">
    <property type="entry name" value="STEROL 3-BETA-GLUCOSYLTRANSFERASE UGT80A2"/>
    <property type="match status" value="1"/>
</dbReference>
<dbReference type="InterPro" id="IPR010610">
    <property type="entry name" value="EryCIII-like_C"/>
</dbReference>
<dbReference type="STRING" id="1068978.AMETH_5563"/>
<dbReference type="Proteomes" id="UP000062973">
    <property type="component" value="Chromosome"/>
</dbReference>
<dbReference type="HOGENOM" id="CLU_000537_7_0_11"/>
<comment type="similarity">
    <text evidence="1">Belongs to the glycosyltransferase 28 family.</text>
</comment>
<evidence type="ECO:0000256" key="2">
    <source>
        <dbReference type="ARBA" id="ARBA00022676"/>
    </source>
</evidence>
<dbReference type="GO" id="GO:0008194">
    <property type="term" value="F:UDP-glycosyltransferase activity"/>
    <property type="evidence" value="ECO:0007669"/>
    <property type="project" value="InterPro"/>
</dbReference>
<dbReference type="GO" id="GO:0017000">
    <property type="term" value="P:antibiotic biosynthetic process"/>
    <property type="evidence" value="ECO:0007669"/>
    <property type="project" value="UniProtKB-ARBA"/>
</dbReference>
<accession>A0A076N4D2</accession>
<dbReference type="SUPFAM" id="SSF53756">
    <property type="entry name" value="UDP-Glycosyltransferase/glycogen phosphorylase"/>
    <property type="match status" value="1"/>
</dbReference>
<dbReference type="EMBL" id="CP009110">
    <property type="protein sequence ID" value="AIJ25655.1"/>
    <property type="molecule type" value="Genomic_DNA"/>
</dbReference>
<dbReference type="RefSeq" id="WP_223842955.1">
    <property type="nucleotide sequence ID" value="NZ_AQUL01000001.1"/>
</dbReference>
<evidence type="ECO:0000313" key="8">
    <source>
        <dbReference type="Proteomes" id="UP000062973"/>
    </source>
</evidence>
<dbReference type="GO" id="GO:0016758">
    <property type="term" value="F:hexosyltransferase activity"/>
    <property type="evidence" value="ECO:0007669"/>
    <property type="project" value="UniProtKB-ARBA"/>
</dbReference>
<evidence type="ECO:0000256" key="1">
    <source>
        <dbReference type="ARBA" id="ARBA00006962"/>
    </source>
</evidence>
<keyword evidence="2" id="KW-0328">Glycosyltransferase</keyword>
<name>A0A076N4D2_AMYME</name>
<evidence type="ECO:0000259" key="5">
    <source>
        <dbReference type="Pfam" id="PF06722"/>
    </source>
</evidence>